<evidence type="ECO:0000313" key="3">
    <source>
        <dbReference type="EMBL" id="EDL81072.1"/>
    </source>
</evidence>
<evidence type="ECO:0000256" key="1">
    <source>
        <dbReference type="ARBA" id="ARBA00022679"/>
    </source>
</evidence>
<accession>A6IU21</accession>
<gene>
    <name evidence="3" type="ORF">rCG_30936</name>
</gene>
<keyword evidence="1" id="KW-0808">Transferase</keyword>
<dbReference type="Pfam" id="PF12605">
    <property type="entry name" value="CK1gamma_C"/>
    <property type="match status" value="1"/>
</dbReference>
<dbReference type="InterPro" id="IPR022247">
    <property type="entry name" value="Casein_kinase-1_gamma_C"/>
</dbReference>
<feature type="domain" description="Casein kinase 1 gamma C-terminal" evidence="2">
    <location>
        <begin position="48"/>
        <end position="77"/>
    </location>
</feature>
<organism evidence="3 4">
    <name type="scientific">Rattus norvegicus</name>
    <name type="common">Rat</name>
    <dbReference type="NCBI Taxonomy" id="10116"/>
    <lineage>
        <taxon>Eukaryota</taxon>
        <taxon>Metazoa</taxon>
        <taxon>Chordata</taxon>
        <taxon>Craniata</taxon>
        <taxon>Vertebrata</taxon>
        <taxon>Euteleostomi</taxon>
        <taxon>Mammalia</taxon>
        <taxon>Eutheria</taxon>
        <taxon>Euarchontoglires</taxon>
        <taxon>Glires</taxon>
        <taxon>Rodentia</taxon>
        <taxon>Myomorpha</taxon>
        <taxon>Muroidea</taxon>
        <taxon>Muridae</taxon>
        <taxon>Murinae</taxon>
        <taxon>Rattus</taxon>
    </lineage>
</organism>
<evidence type="ECO:0000313" key="4">
    <source>
        <dbReference type="Proteomes" id="UP000234681"/>
    </source>
</evidence>
<reference evidence="4" key="1">
    <citation type="submission" date="2005-09" db="EMBL/GenBank/DDBJ databases">
        <authorList>
            <person name="Mural R.J."/>
            <person name="Li P.W."/>
            <person name="Adams M.D."/>
            <person name="Amanatides P.G."/>
            <person name="Baden-Tillson H."/>
            <person name="Barnstead M."/>
            <person name="Chin S.H."/>
            <person name="Dew I."/>
            <person name="Evans C.A."/>
            <person name="Ferriera S."/>
            <person name="Flanigan M."/>
            <person name="Fosler C."/>
            <person name="Glodek A."/>
            <person name="Gu Z."/>
            <person name="Holt R.A."/>
            <person name="Jennings D."/>
            <person name="Kraft C.L."/>
            <person name="Lu F."/>
            <person name="Nguyen T."/>
            <person name="Nusskern D.R."/>
            <person name="Pfannkoch C.M."/>
            <person name="Sitter C."/>
            <person name="Sutton G.G."/>
            <person name="Venter J.C."/>
            <person name="Wang Z."/>
            <person name="Woodage T."/>
            <person name="Zheng X.H."/>
            <person name="Zhong F."/>
        </authorList>
    </citation>
    <scope>NUCLEOTIDE SEQUENCE [LARGE SCALE GENOMIC DNA]</scope>
    <source>
        <strain>BN</strain>
        <strain evidence="4">Sprague-Dawley</strain>
    </source>
</reference>
<dbReference type="GO" id="GO:0004674">
    <property type="term" value="F:protein serine/threonine kinase activity"/>
    <property type="evidence" value="ECO:0007669"/>
    <property type="project" value="InterPro"/>
</dbReference>
<protein>
    <submittedName>
        <fullName evidence="3">RCG30936, isoform CRA_a</fullName>
    </submittedName>
</protein>
<name>A6IU21_RAT</name>
<evidence type="ECO:0000259" key="2">
    <source>
        <dbReference type="Pfam" id="PF12605"/>
    </source>
</evidence>
<dbReference type="Proteomes" id="UP000234681">
    <property type="component" value="Chromosome 5"/>
</dbReference>
<dbReference type="EMBL" id="CH473968">
    <property type="protein sequence ID" value="EDL81072.1"/>
    <property type="molecule type" value="Genomic_DNA"/>
</dbReference>
<dbReference type="AlphaFoldDB" id="A6IU21"/>
<proteinExistence type="predicted"/>
<sequence length="131" mass="14743">MGKSQLCSAGTVHGRDFGDVQQSIVCGCSSADATLSSNRKAHQHRDKIHQSKNQVVSFTNRELNMDDPMVGRSNGPITASMEVEVMDEANCQKVLNIWCCCFFKQRKRKTIQRHKGLDTDISWGVIYMFIC</sequence>